<dbReference type="InterPro" id="IPR027417">
    <property type="entry name" value="P-loop_NTPase"/>
</dbReference>
<gene>
    <name evidence="10" type="primary">LOC114659682</name>
</gene>
<evidence type="ECO:0000256" key="7">
    <source>
        <dbReference type="ARBA" id="ARBA00023136"/>
    </source>
</evidence>
<dbReference type="InterPro" id="IPR003578">
    <property type="entry name" value="Small_GTPase_Rho"/>
</dbReference>
<protein>
    <submittedName>
        <fullName evidence="10">Rho-related GTP-binding protein RhoF-like</fullName>
    </submittedName>
</protein>
<keyword evidence="7" id="KW-0472">Membrane</keyword>
<evidence type="ECO:0000256" key="9">
    <source>
        <dbReference type="ARBA" id="ARBA00023289"/>
    </source>
</evidence>
<comment type="similarity">
    <text evidence="2">Belongs to the small GTPase superfamily. Rho family.</text>
</comment>
<evidence type="ECO:0000256" key="4">
    <source>
        <dbReference type="ARBA" id="ARBA00022481"/>
    </source>
</evidence>
<dbReference type="GO" id="GO:0003924">
    <property type="term" value="F:GTPase activity"/>
    <property type="evidence" value="ECO:0007669"/>
    <property type="project" value="InterPro"/>
</dbReference>
<dbReference type="PROSITE" id="PS51421">
    <property type="entry name" value="RAS"/>
    <property type="match status" value="1"/>
</dbReference>
<evidence type="ECO:0000256" key="6">
    <source>
        <dbReference type="ARBA" id="ARBA00023134"/>
    </source>
</evidence>
<dbReference type="InterPro" id="IPR005225">
    <property type="entry name" value="Small_GTP-bd"/>
</dbReference>
<proteinExistence type="inferred from homology"/>
<reference evidence="10" key="1">
    <citation type="submission" date="2021-06" db="EMBL/GenBank/DDBJ databases">
        <authorList>
            <consortium name="Wellcome Sanger Institute Data Sharing"/>
        </authorList>
    </citation>
    <scope>NUCLEOTIDE SEQUENCE [LARGE SCALE GENOMIC DNA]</scope>
</reference>
<dbReference type="PRINTS" id="PR00449">
    <property type="entry name" value="RASTRNSFRMNG"/>
</dbReference>
<sequence>RCARVTFSPRTERNTEGPSIKTVIVGDGGSGKTSLLVTFARGEFLEDYIPTVFERYTANVTSGSQKAEVHLWDTAGQEEYDRLRPLSYTGANVVLICYDVTNPNSYENVLTKWHPEVKHFCRGVPFLLVGCKTDLRKDKIHLRKLRESGFEPITYSQVNQSAYYQLTAAMYLECSSRLQENVAAIFSEVVILASSSEKRQKYKCRNVSGCAVF</sequence>
<dbReference type="SMART" id="SM00175">
    <property type="entry name" value="RAB"/>
    <property type="match status" value="1"/>
</dbReference>
<comment type="subcellular location">
    <subcellularLocation>
        <location evidence="1">Cell membrane</location>
    </subcellularLocation>
</comment>
<dbReference type="Pfam" id="PF00071">
    <property type="entry name" value="Ras"/>
    <property type="match status" value="1"/>
</dbReference>
<dbReference type="SMART" id="SM00174">
    <property type="entry name" value="RHO"/>
    <property type="match status" value="1"/>
</dbReference>
<dbReference type="GO" id="GO:0005886">
    <property type="term" value="C:plasma membrane"/>
    <property type="evidence" value="ECO:0007669"/>
    <property type="project" value="UniProtKB-SubCell"/>
</dbReference>
<keyword evidence="3" id="KW-1003">Cell membrane</keyword>
<keyword evidence="5" id="KW-0547">Nucleotide-binding</keyword>
<keyword evidence="4" id="KW-0488">Methylation</keyword>
<evidence type="ECO:0000256" key="3">
    <source>
        <dbReference type="ARBA" id="ARBA00022475"/>
    </source>
</evidence>
<name>A0A8C4SDX0_ERPCA</name>
<dbReference type="GO" id="GO:0007264">
    <property type="term" value="P:small GTPase-mediated signal transduction"/>
    <property type="evidence" value="ECO:0007669"/>
    <property type="project" value="InterPro"/>
</dbReference>
<keyword evidence="9" id="KW-0636">Prenylation</keyword>
<evidence type="ECO:0000256" key="2">
    <source>
        <dbReference type="ARBA" id="ARBA00010142"/>
    </source>
</evidence>
<evidence type="ECO:0000256" key="8">
    <source>
        <dbReference type="ARBA" id="ARBA00023288"/>
    </source>
</evidence>
<evidence type="ECO:0000313" key="10">
    <source>
        <dbReference type="Ensembl" id="ENSECRP00000015422.1"/>
    </source>
</evidence>
<dbReference type="SMART" id="SM00173">
    <property type="entry name" value="RAS"/>
    <property type="match status" value="1"/>
</dbReference>
<keyword evidence="8" id="KW-0449">Lipoprotein</keyword>
<reference evidence="10" key="3">
    <citation type="submission" date="2025-09" db="UniProtKB">
        <authorList>
            <consortium name="Ensembl"/>
        </authorList>
    </citation>
    <scope>IDENTIFICATION</scope>
</reference>
<evidence type="ECO:0000256" key="5">
    <source>
        <dbReference type="ARBA" id="ARBA00022741"/>
    </source>
</evidence>
<accession>A0A8C4SDX0</accession>
<evidence type="ECO:0000313" key="11">
    <source>
        <dbReference type="Proteomes" id="UP000694620"/>
    </source>
</evidence>
<reference evidence="10" key="2">
    <citation type="submission" date="2025-08" db="UniProtKB">
        <authorList>
            <consortium name="Ensembl"/>
        </authorList>
    </citation>
    <scope>IDENTIFICATION</scope>
</reference>
<dbReference type="PROSITE" id="PS51420">
    <property type="entry name" value="RHO"/>
    <property type="match status" value="1"/>
</dbReference>
<dbReference type="SMART" id="SM00176">
    <property type="entry name" value="RAN"/>
    <property type="match status" value="1"/>
</dbReference>
<dbReference type="GO" id="GO:0005525">
    <property type="term" value="F:GTP binding"/>
    <property type="evidence" value="ECO:0007669"/>
    <property type="project" value="UniProtKB-KW"/>
</dbReference>
<keyword evidence="11" id="KW-1185">Reference proteome</keyword>
<dbReference type="AlphaFoldDB" id="A0A8C4SDX0"/>
<dbReference type="GO" id="GO:0007015">
    <property type="term" value="P:actin filament organization"/>
    <property type="evidence" value="ECO:0007669"/>
    <property type="project" value="UniProtKB-ARBA"/>
</dbReference>
<dbReference type="Proteomes" id="UP000694620">
    <property type="component" value="Chromosome 10"/>
</dbReference>
<dbReference type="Ensembl" id="ENSECRT00000015695.1">
    <property type="protein sequence ID" value="ENSECRP00000015422.1"/>
    <property type="gene ID" value="ENSECRG00000010295.1"/>
</dbReference>
<dbReference type="PROSITE" id="PS51419">
    <property type="entry name" value="RAB"/>
    <property type="match status" value="1"/>
</dbReference>
<dbReference type="PANTHER" id="PTHR24072">
    <property type="entry name" value="RHO FAMILY GTPASE"/>
    <property type="match status" value="1"/>
</dbReference>
<dbReference type="NCBIfam" id="TIGR00231">
    <property type="entry name" value="small_GTP"/>
    <property type="match status" value="1"/>
</dbReference>
<dbReference type="Gene3D" id="3.40.50.300">
    <property type="entry name" value="P-loop containing nucleotide triphosphate hydrolases"/>
    <property type="match status" value="1"/>
</dbReference>
<evidence type="ECO:0000256" key="1">
    <source>
        <dbReference type="ARBA" id="ARBA00004236"/>
    </source>
</evidence>
<dbReference type="FunFam" id="3.40.50.300:FF:000676">
    <property type="entry name" value="Ras homolog family member F"/>
    <property type="match status" value="1"/>
</dbReference>
<dbReference type="SUPFAM" id="SSF52540">
    <property type="entry name" value="P-loop containing nucleoside triphosphate hydrolases"/>
    <property type="match status" value="1"/>
</dbReference>
<dbReference type="GeneTree" id="ENSGT00940000158903"/>
<dbReference type="InterPro" id="IPR001806">
    <property type="entry name" value="Small_GTPase"/>
</dbReference>
<organism evidence="10 11">
    <name type="scientific">Erpetoichthys calabaricus</name>
    <name type="common">Rope fish</name>
    <name type="synonym">Calamoichthys calabaricus</name>
    <dbReference type="NCBI Taxonomy" id="27687"/>
    <lineage>
        <taxon>Eukaryota</taxon>
        <taxon>Metazoa</taxon>
        <taxon>Chordata</taxon>
        <taxon>Craniata</taxon>
        <taxon>Vertebrata</taxon>
        <taxon>Euteleostomi</taxon>
        <taxon>Actinopterygii</taxon>
        <taxon>Polypteriformes</taxon>
        <taxon>Polypteridae</taxon>
        <taxon>Erpetoichthys</taxon>
    </lineage>
</organism>
<keyword evidence="6" id="KW-0342">GTP-binding</keyword>